<reference evidence="1" key="1">
    <citation type="submission" date="2021-05" db="EMBL/GenBank/DDBJ databases">
        <authorList>
            <person name="Pietrasiak N."/>
            <person name="Ward R."/>
            <person name="Stajich J.E."/>
            <person name="Kurbessoian T."/>
        </authorList>
    </citation>
    <scope>NUCLEOTIDE SEQUENCE</scope>
    <source>
        <strain evidence="1">UHER 2000/2452</strain>
    </source>
</reference>
<organism evidence="1 2">
    <name type="scientific">Drouetiella hepatica Uher 2000/2452</name>
    <dbReference type="NCBI Taxonomy" id="904376"/>
    <lineage>
        <taxon>Bacteria</taxon>
        <taxon>Bacillati</taxon>
        <taxon>Cyanobacteriota</taxon>
        <taxon>Cyanophyceae</taxon>
        <taxon>Oculatellales</taxon>
        <taxon>Oculatellaceae</taxon>
        <taxon>Drouetiella</taxon>
    </lineage>
</organism>
<proteinExistence type="predicted"/>
<gene>
    <name evidence="1" type="ORF">KME15_25780</name>
</gene>
<sequence>MAMPKGETVAMALRAAAAAVAMAVDYLSTAALSPLTMLPFQAIRQLEARVAISMVYIKEVEVEVD</sequence>
<reference evidence="1" key="2">
    <citation type="journal article" date="2022" name="Microbiol. Resour. Announc.">
        <title>Metagenome Sequencing to Explore Phylogenomics of Terrestrial Cyanobacteria.</title>
        <authorList>
            <person name="Ward R.D."/>
            <person name="Stajich J.E."/>
            <person name="Johansen J.R."/>
            <person name="Huntemann M."/>
            <person name="Clum A."/>
            <person name="Foster B."/>
            <person name="Foster B."/>
            <person name="Roux S."/>
            <person name="Palaniappan K."/>
            <person name="Varghese N."/>
            <person name="Mukherjee S."/>
            <person name="Reddy T.B.K."/>
            <person name="Daum C."/>
            <person name="Copeland A."/>
            <person name="Chen I.A."/>
            <person name="Ivanova N.N."/>
            <person name="Kyrpides N.C."/>
            <person name="Shapiro N."/>
            <person name="Eloe-Fadrosh E.A."/>
            <person name="Pietrasiak N."/>
        </authorList>
    </citation>
    <scope>NUCLEOTIDE SEQUENCE</scope>
    <source>
        <strain evidence="1">UHER 2000/2452</strain>
    </source>
</reference>
<protein>
    <submittedName>
        <fullName evidence="1">Uncharacterized protein</fullName>
    </submittedName>
</protein>
<dbReference type="AlphaFoldDB" id="A0A951QF38"/>
<comment type="caution">
    <text evidence="1">The sequence shown here is derived from an EMBL/GenBank/DDBJ whole genome shotgun (WGS) entry which is preliminary data.</text>
</comment>
<evidence type="ECO:0000313" key="2">
    <source>
        <dbReference type="Proteomes" id="UP000757435"/>
    </source>
</evidence>
<evidence type="ECO:0000313" key="1">
    <source>
        <dbReference type="EMBL" id="MBW4662082.1"/>
    </source>
</evidence>
<dbReference type="EMBL" id="JAHHHD010000056">
    <property type="protein sequence ID" value="MBW4662082.1"/>
    <property type="molecule type" value="Genomic_DNA"/>
</dbReference>
<dbReference type="Proteomes" id="UP000757435">
    <property type="component" value="Unassembled WGS sequence"/>
</dbReference>
<accession>A0A951QF38</accession>
<name>A0A951QF38_9CYAN</name>